<organism evidence="1 2">
    <name type="scientific">Trebonia kvetii</name>
    <dbReference type="NCBI Taxonomy" id="2480626"/>
    <lineage>
        <taxon>Bacteria</taxon>
        <taxon>Bacillati</taxon>
        <taxon>Actinomycetota</taxon>
        <taxon>Actinomycetes</taxon>
        <taxon>Streptosporangiales</taxon>
        <taxon>Treboniaceae</taxon>
        <taxon>Trebonia</taxon>
    </lineage>
</organism>
<gene>
    <name evidence="1" type="ORF">EAS64_35145</name>
</gene>
<dbReference type="PANTHER" id="PTHR10151:SF120">
    <property type="entry name" value="BIS(5'-ADENOSYL)-TRIPHOSPHATASE"/>
    <property type="match status" value="1"/>
</dbReference>
<proteinExistence type="predicted"/>
<dbReference type="GO" id="GO:0016787">
    <property type="term" value="F:hydrolase activity"/>
    <property type="evidence" value="ECO:0007669"/>
    <property type="project" value="UniProtKB-ARBA"/>
</dbReference>
<dbReference type="OrthoDB" id="9779267at2"/>
<evidence type="ECO:0000313" key="2">
    <source>
        <dbReference type="Proteomes" id="UP000460272"/>
    </source>
</evidence>
<protein>
    <submittedName>
        <fullName evidence="1">Alkaline phosphatase family protein</fullName>
    </submittedName>
</protein>
<dbReference type="Gene3D" id="3.40.720.10">
    <property type="entry name" value="Alkaline Phosphatase, subunit A"/>
    <property type="match status" value="1"/>
</dbReference>
<name>A0A6P2BP43_9ACTN</name>
<keyword evidence="2" id="KW-1185">Reference proteome</keyword>
<dbReference type="Pfam" id="PF01663">
    <property type="entry name" value="Phosphodiest"/>
    <property type="match status" value="1"/>
</dbReference>
<dbReference type="InterPro" id="IPR017850">
    <property type="entry name" value="Alkaline_phosphatase_core_sf"/>
</dbReference>
<comment type="caution">
    <text evidence="1">The sequence shown here is derived from an EMBL/GenBank/DDBJ whole genome shotgun (WGS) entry which is preliminary data.</text>
</comment>
<reference evidence="1 2" key="1">
    <citation type="submission" date="2018-11" db="EMBL/GenBank/DDBJ databases">
        <title>Trebonia kvetii gen.nov., sp.nov., a novel acidophilic actinobacterium, and proposal of the new actinobacterial family Treboniaceae fam. nov.</title>
        <authorList>
            <person name="Rapoport D."/>
            <person name="Sagova-Mareckova M."/>
            <person name="Sedlacek I."/>
            <person name="Provaznik J."/>
            <person name="Kralova S."/>
            <person name="Pavlinic D."/>
            <person name="Benes V."/>
            <person name="Kopecky J."/>
        </authorList>
    </citation>
    <scope>NUCLEOTIDE SEQUENCE [LARGE SCALE GENOMIC DNA]</scope>
    <source>
        <strain evidence="1 2">15Tr583</strain>
    </source>
</reference>
<dbReference type="EMBL" id="RPFW01000008">
    <property type="protein sequence ID" value="TVZ00618.1"/>
    <property type="molecule type" value="Genomic_DNA"/>
</dbReference>
<dbReference type="RefSeq" id="WP_145860197.1">
    <property type="nucleotide sequence ID" value="NZ_RPFW01000008.1"/>
</dbReference>
<evidence type="ECO:0000313" key="1">
    <source>
        <dbReference type="EMBL" id="TVZ00618.1"/>
    </source>
</evidence>
<dbReference type="SUPFAM" id="SSF53649">
    <property type="entry name" value="Alkaline phosphatase-like"/>
    <property type="match status" value="1"/>
</dbReference>
<sequence length="386" mass="39978">MTLPGEPRTSPIIPSYGESSLADLSASLLASLTENHGANVLGLPETGRACLLLIDGLGLELLRAHQAAAPFLAELAFNSRPLTAGAPSTTVTSLGSLGTGLPPVTHGMVGYQVAVPGTGRLLNGLRWPQDIDPVGWQPLPTIFERAKSAGIAAINVSPRAYRDSGLTRAALRGADYRPADSLGALAAIAGAALGEADRTLVLAYHGDLDSTGHLYGVSSPAWANQLAHVDKLAEQIASSLPYGSVLYVTADHGMVDVGADDRIDADEDGSRLRDGVALLGGEARLRHVYAQPGAADDVLATWHEVLGERAWVLSREEAIKDGWFGPVGTEISDAMAARIGDVVAASTGSWGVVATKAEPLEASLVGMHGSLTAAEQLVPLLTFGAR</sequence>
<accession>A0A6P2BP43</accession>
<dbReference type="InterPro" id="IPR002591">
    <property type="entry name" value="Phosphodiest/P_Trfase"/>
</dbReference>
<dbReference type="Proteomes" id="UP000460272">
    <property type="component" value="Unassembled WGS sequence"/>
</dbReference>
<dbReference type="AlphaFoldDB" id="A0A6P2BP43"/>
<dbReference type="PANTHER" id="PTHR10151">
    <property type="entry name" value="ECTONUCLEOTIDE PYROPHOSPHATASE/PHOSPHODIESTERASE"/>
    <property type="match status" value="1"/>
</dbReference>